<reference evidence="7 8" key="1">
    <citation type="journal article" date="2018" name="Sci. Rep.">
        <title>Genomic signatures of local adaptation to the degree of environmental predictability in rotifers.</title>
        <authorList>
            <person name="Franch-Gras L."/>
            <person name="Hahn C."/>
            <person name="Garcia-Roger E.M."/>
            <person name="Carmona M.J."/>
            <person name="Serra M."/>
            <person name="Gomez A."/>
        </authorList>
    </citation>
    <scope>NUCLEOTIDE SEQUENCE [LARGE SCALE GENOMIC DNA]</scope>
    <source>
        <strain evidence="7">HYR1</strain>
    </source>
</reference>
<evidence type="ECO:0000256" key="4">
    <source>
        <dbReference type="ARBA" id="ARBA00023136"/>
    </source>
</evidence>
<keyword evidence="7" id="KW-0675">Receptor</keyword>
<evidence type="ECO:0000256" key="1">
    <source>
        <dbReference type="ARBA" id="ARBA00004141"/>
    </source>
</evidence>
<gene>
    <name evidence="7" type="ORF">BpHYR1_045109</name>
</gene>
<dbReference type="InterPro" id="IPR038050">
    <property type="entry name" value="Neuro_actylchol_rec"/>
</dbReference>
<keyword evidence="2 5" id="KW-0812">Transmembrane</keyword>
<comment type="caution">
    <text evidence="7">The sequence shown here is derived from an EMBL/GenBank/DDBJ whole genome shotgun (WGS) entry which is preliminary data.</text>
</comment>
<keyword evidence="3 5" id="KW-1133">Transmembrane helix</keyword>
<dbReference type="InterPro" id="IPR036734">
    <property type="entry name" value="Neur_chan_lig-bd_sf"/>
</dbReference>
<dbReference type="STRING" id="10195.A0A3M7QY73"/>
<dbReference type="GO" id="GO:0005230">
    <property type="term" value="F:extracellular ligand-gated monoatomic ion channel activity"/>
    <property type="evidence" value="ECO:0007669"/>
    <property type="project" value="InterPro"/>
</dbReference>
<dbReference type="EMBL" id="REGN01004741">
    <property type="protein sequence ID" value="RNA16276.1"/>
    <property type="molecule type" value="Genomic_DNA"/>
</dbReference>
<feature type="transmembrane region" description="Helical" evidence="5">
    <location>
        <begin position="329"/>
        <end position="350"/>
    </location>
</feature>
<name>A0A3M7QY73_BRAPC</name>
<dbReference type="InterPro" id="IPR006201">
    <property type="entry name" value="Neur_channel"/>
</dbReference>
<keyword evidence="8" id="KW-1185">Reference proteome</keyword>
<dbReference type="GO" id="GO:0016020">
    <property type="term" value="C:membrane"/>
    <property type="evidence" value="ECO:0007669"/>
    <property type="project" value="UniProtKB-SubCell"/>
</dbReference>
<dbReference type="OrthoDB" id="5975154at2759"/>
<dbReference type="GO" id="GO:0004888">
    <property type="term" value="F:transmembrane signaling receptor activity"/>
    <property type="evidence" value="ECO:0007669"/>
    <property type="project" value="InterPro"/>
</dbReference>
<proteinExistence type="predicted"/>
<dbReference type="SUPFAM" id="SSF90112">
    <property type="entry name" value="Neurotransmitter-gated ion-channel transmembrane pore"/>
    <property type="match status" value="1"/>
</dbReference>
<keyword evidence="4 5" id="KW-0472">Membrane</keyword>
<evidence type="ECO:0000256" key="2">
    <source>
        <dbReference type="ARBA" id="ARBA00022692"/>
    </source>
</evidence>
<dbReference type="PANTHER" id="PTHR18945">
    <property type="entry name" value="NEUROTRANSMITTER GATED ION CHANNEL"/>
    <property type="match status" value="1"/>
</dbReference>
<dbReference type="InterPro" id="IPR036719">
    <property type="entry name" value="Neuro-gated_channel_TM_sf"/>
</dbReference>
<dbReference type="InterPro" id="IPR006202">
    <property type="entry name" value="Neur_chan_lig-bd"/>
</dbReference>
<evidence type="ECO:0000313" key="7">
    <source>
        <dbReference type="EMBL" id="RNA16276.1"/>
    </source>
</evidence>
<dbReference type="AlphaFoldDB" id="A0A3M7QY73"/>
<dbReference type="Pfam" id="PF02931">
    <property type="entry name" value="Neur_chan_LBD"/>
    <property type="match status" value="1"/>
</dbReference>
<dbReference type="Proteomes" id="UP000276133">
    <property type="component" value="Unassembled WGS sequence"/>
</dbReference>
<sequence length="385" mass="45431">MGAYSPEKACTVEVESRVNFTKIGEIDTKNEKFAAEAYIECMWYDKKILKHFIEFNFLESSYFDDLNDIKIQFLKSNINRLQFNPEIYWSPDIYVENSIGSPKEASTFDFELIKQNQSLKSSIENFTVRITEKRQIEGFFYERLELNDFPVDLQELSIKLTSKKSVNEVILVENRTENSGVNKENFADQQQWELFDFVKISKNTFEDKWKKDVRSEFKVTCLVFRKYGFYLWNAYLLIFLITLLGFTIFSINPSTPQFRCQVTGLLLLTSINFRWIITQKLPSVSYLTLLDKYTIGCLIFLVLFSIWHAVVGSDILIPDIDKKKEIDCYFFLVSAVVFVLYHLFFIAWFIKKIFDIKQLKSRILNSNVDKTKPTEFIIELVEQFK</sequence>
<accession>A0A3M7QY73</accession>
<evidence type="ECO:0000256" key="3">
    <source>
        <dbReference type="ARBA" id="ARBA00022989"/>
    </source>
</evidence>
<dbReference type="Gene3D" id="1.20.58.390">
    <property type="entry name" value="Neurotransmitter-gated ion-channel transmembrane domain"/>
    <property type="match status" value="1"/>
</dbReference>
<feature type="domain" description="Neurotransmitter-gated ion-channel ligand-binding" evidence="6">
    <location>
        <begin position="9"/>
        <end position="222"/>
    </location>
</feature>
<feature type="transmembrane region" description="Helical" evidence="5">
    <location>
        <begin position="293"/>
        <end position="317"/>
    </location>
</feature>
<comment type="subcellular location">
    <subcellularLocation>
        <location evidence="1">Membrane</location>
        <topology evidence="1">Multi-pass membrane protein</topology>
    </subcellularLocation>
</comment>
<dbReference type="SUPFAM" id="SSF63712">
    <property type="entry name" value="Nicotinic receptor ligand binding domain-like"/>
    <property type="match status" value="1"/>
</dbReference>
<feature type="transmembrane region" description="Helical" evidence="5">
    <location>
        <begin position="229"/>
        <end position="251"/>
    </location>
</feature>
<evidence type="ECO:0000256" key="5">
    <source>
        <dbReference type="SAM" id="Phobius"/>
    </source>
</evidence>
<evidence type="ECO:0000259" key="6">
    <source>
        <dbReference type="Pfam" id="PF02931"/>
    </source>
</evidence>
<protein>
    <submittedName>
        <fullName evidence="7">Gamma aminobutyric acid receptor subunit</fullName>
    </submittedName>
</protein>
<evidence type="ECO:0000313" key="8">
    <source>
        <dbReference type="Proteomes" id="UP000276133"/>
    </source>
</evidence>
<organism evidence="7 8">
    <name type="scientific">Brachionus plicatilis</name>
    <name type="common">Marine rotifer</name>
    <name type="synonym">Brachionus muelleri</name>
    <dbReference type="NCBI Taxonomy" id="10195"/>
    <lineage>
        <taxon>Eukaryota</taxon>
        <taxon>Metazoa</taxon>
        <taxon>Spiralia</taxon>
        <taxon>Gnathifera</taxon>
        <taxon>Rotifera</taxon>
        <taxon>Eurotatoria</taxon>
        <taxon>Monogononta</taxon>
        <taxon>Pseudotrocha</taxon>
        <taxon>Ploima</taxon>
        <taxon>Brachionidae</taxon>
        <taxon>Brachionus</taxon>
    </lineage>
</organism>
<dbReference type="Gene3D" id="2.70.170.10">
    <property type="entry name" value="Neurotransmitter-gated ion-channel ligand-binding domain"/>
    <property type="match status" value="1"/>
</dbReference>